<evidence type="ECO:0000259" key="4">
    <source>
        <dbReference type="Pfam" id="PF12209"/>
    </source>
</evidence>
<feature type="compositionally biased region" description="Basic and acidic residues" evidence="2">
    <location>
        <begin position="763"/>
        <end position="777"/>
    </location>
</feature>
<dbReference type="EMBL" id="LT635770">
    <property type="protein sequence ID" value="SGZ58745.1"/>
    <property type="molecule type" value="Genomic_DNA"/>
</dbReference>
<feature type="compositionally biased region" description="Low complexity" evidence="2">
    <location>
        <begin position="645"/>
        <end position="666"/>
    </location>
</feature>
<evidence type="ECO:0000256" key="1">
    <source>
        <dbReference type="PIRNR" id="PIRNR037320"/>
    </source>
</evidence>
<dbReference type="InterPro" id="IPR005062">
    <property type="entry name" value="SAC3/GANP/THP3_conserved"/>
</dbReference>
<feature type="region of interest" description="Disordered" evidence="2">
    <location>
        <begin position="1327"/>
        <end position="1358"/>
    </location>
</feature>
<feature type="region of interest" description="Disordered" evidence="2">
    <location>
        <begin position="680"/>
        <end position="706"/>
    </location>
</feature>
<dbReference type="GO" id="GO:0006406">
    <property type="term" value="P:mRNA export from nucleus"/>
    <property type="evidence" value="ECO:0007669"/>
    <property type="project" value="UniProtKB-UniRule"/>
</dbReference>
<evidence type="ECO:0000256" key="2">
    <source>
        <dbReference type="SAM" id="MobiDB-lite"/>
    </source>
</evidence>
<feature type="compositionally biased region" description="Polar residues" evidence="2">
    <location>
        <begin position="66"/>
        <end position="75"/>
    </location>
</feature>
<dbReference type="Gene3D" id="1.25.40.990">
    <property type="match status" value="1"/>
</dbReference>
<dbReference type="InterPro" id="IPR024293">
    <property type="entry name" value="SAC3_helical"/>
</dbReference>
<dbReference type="PANTHER" id="PTHR12436">
    <property type="entry name" value="80 KDA MCM3-ASSOCIATED PROTEIN"/>
    <property type="match status" value="1"/>
</dbReference>
<gene>
    <name evidence="5" type="ORF">SAMEA4029009_CIC11G00000003581</name>
</gene>
<dbReference type="GO" id="GO:0042274">
    <property type="term" value="P:ribosomal small subunit biogenesis"/>
    <property type="evidence" value="ECO:0007669"/>
    <property type="project" value="UniProtKB-UniRule"/>
</dbReference>
<evidence type="ECO:0000259" key="3">
    <source>
        <dbReference type="Pfam" id="PF03399"/>
    </source>
</evidence>
<dbReference type="Pfam" id="PF12209">
    <property type="entry name" value="SAC3"/>
    <property type="match status" value="1"/>
</dbReference>
<keyword evidence="1" id="KW-0539">Nucleus</keyword>
<dbReference type="Gene3D" id="6.10.250.2880">
    <property type="match status" value="1"/>
</dbReference>
<protein>
    <recommendedName>
        <fullName evidence="1">Nuclear mRNA export factor</fullName>
    </recommendedName>
</protein>
<dbReference type="Proteomes" id="UP000182259">
    <property type="component" value="Chromosome VII"/>
</dbReference>
<feature type="domain" description="SAC3 helical" evidence="4">
    <location>
        <begin position="852"/>
        <end position="924"/>
    </location>
</feature>
<dbReference type="GO" id="GO:0070390">
    <property type="term" value="C:transcription export complex 2"/>
    <property type="evidence" value="ECO:0007669"/>
    <property type="project" value="UniProtKB-UniRule"/>
</dbReference>
<reference evidence="5 6" key="1">
    <citation type="submission" date="2016-10" db="EMBL/GenBank/DDBJ databases">
        <authorList>
            <person name="de Groot N.N."/>
        </authorList>
    </citation>
    <scope>NUCLEOTIDE SEQUENCE [LARGE SCALE GENOMIC DNA]</scope>
    <source>
        <strain evidence="5 6">PYCC 4715</strain>
    </source>
</reference>
<feature type="region of interest" description="Disordered" evidence="2">
    <location>
        <begin position="635"/>
        <end position="668"/>
    </location>
</feature>
<feature type="compositionally biased region" description="Polar residues" evidence="2">
    <location>
        <begin position="722"/>
        <end position="733"/>
    </location>
</feature>
<feature type="region of interest" description="Disordered" evidence="2">
    <location>
        <begin position="1"/>
        <end position="95"/>
    </location>
</feature>
<accession>A0A1L0C538</accession>
<dbReference type="Pfam" id="PF03399">
    <property type="entry name" value="SAC3_GANP"/>
    <property type="match status" value="1"/>
</dbReference>
<comment type="subcellular location">
    <subcellularLocation>
        <location evidence="1">Nucleus envelope</location>
    </subcellularLocation>
</comment>
<feature type="domain" description="SAC3/GANP/THP3 conserved" evidence="3">
    <location>
        <begin position="243"/>
        <end position="539"/>
    </location>
</feature>
<organism evidence="5 6">
    <name type="scientific">Sungouiella intermedia</name>
    <dbReference type="NCBI Taxonomy" id="45354"/>
    <lineage>
        <taxon>Eukaryota</taxon>
        <taxon>Fungi</taxon>
        <taxon>Dikarya</taxon>
        <taxon>Ascomycota</taxon>
        <taxon>Saccharomycotina</taxon>
        <taxon>Pichiomycetes</taxon>
        <taxon>Metschnikowiaceae</taxon>
        <taxon>Sungouiella</taxon>
    </lineage>
</organism>
<feature type="region of interest" description="Disordered" evidence="2">
    <location>
        <begin position="714"/>
        <end position="733"/>
    </location>
</feature>
<proteinExistence type="inferred from homology"/>
<dbReference type="GO" id="GO:0005635">
    <property type="term" value="C:nuclear envelope"/>
    <property type="evidence" value="ECO:0007669"/>
    <property type="project" value="UniProtKB-SubCell"/>
</dbReference>
<name>A0A1L0C538_9ASCO</name>
<dbReference type="InterPro" id="IPR045107">
    <property type="entry name" value="SAC3/GANP/THP3"/>
</dbReference>
<feature type="region of interest" description="Disordered" evidence="2">
    <location>
        <begin position="754"/>
        <end position="778"/>
    </location>
</feature>
<sequence length="1376" mass="156337">MAMSATGNPVNRATHQQNAGQLDPRRKRNGNNKGRNQQNANGNKTRTSSNDMSLLNGLGGSAGSNQRPKNSSQKTGDPKGRRKPREDSKFKKEVAKEIELPAEDVSMVPTRVLPKLQADPIQEFTLAEISQTGTLFESPEALGFLRNRSHRSKRHVPRYMLTQPRLLTTPEFTRDPWDIANQDKMLQMEAENNGSDYQGIYEAFQKMRETERKQMENLGLVDAENITKDLNDAIFFQGTCLDMCPTFERVRRALENNVKSLEKDPITNKISRERAVKAFSRPAAGQPPPMPSDVRPPHVLNQTLDYIVDNMLVKLPDAHSFIWDRTRSIRQDFIYQNFYGPEAIDCNERIVRIHLLSLHIMAGSDVEYSQQQELEQFNKALQTLTEIYQDVRNHGGTCPNEAEFRAYHLISHFRDPELDREIQTLPGNIVKHPLVRLALRFRFLMSQNNVVERGFTNSVGAMNQFVEFFRQVYSPETPILMAFLLESHFNEIRFYALKAMSRSYHTKSKALLAILVQNMFGFDNTEQLISYITYYEIDTMEEDGVILVDLFNKEKLETKYMLNSLQSKAALPQAFSLQLDTRLKLVLLINIVNSGASNANLNLRPSSTNFIVQQVQRKFPQAKSTSGGFKDARSLYASSTQEEPSAFGGVQQSQQQPQSAFSQPPVTFGLPQSLLQPQGFRQPQQSAFGQGSTSHVHQTTTNSEGSFNIQDFLNSQKDRGDQPSNQQFGSTTLLKPEVSAPAFNFTSGIKPAAQPKKSVHFASPEKEPKTAEAKEELNSETSMVGILNTRPLVEEKKFLLPDSKPSVSAPFAIKPAMLFNLPAKKEIVQPESHVPKQTLLKEQPRFDDAIYAIYTSILNDVVDNELRKLLPRIIKYENRKNERAKVIRTLTQELFLAFVSELSYGRLQAAYADQTYERKIKKRMWERWKRELKEKKKINEIKTHKLAELNSASFKVPTLKRRHISMSHNDSFSKRRSVQSQNTSFDNIHERQEEIHKLWMPLNLSAFVEKCASNVKVLPESEKTELKCLLIVEDWSSPYSKWLNTKFSLKSSKDKTHYENRVENAKLAISFESLPKSNSLQEEMFKSTGFIVFECGLLNENQVQSYKTLKAKLARDGSILQKLVQICDRYCLYRTQIMVIVWDIGGGQIDVKDVASLMKASQLVEASSCVQGISFYDMTSEASVLQRLDQGLKQMSTQFAGTLTPRGLKKKVKLQQKLAERLRQEERSIIEAQSLKEAEDLLKEKEEQVLRRAQELQKHKYLSRHIVSGANNSVDLSNTSVTYRTPNASFANNTLVNLNNSFLANNTTVHARNGSFLGSFNNASILEESTPFGSPRPRSTSIVSGGSRDEFTKPAAPKKVQELRDLTAAIRARYKK</sequence>
<dbReference type="PIRSF" id="PIRSF037320">
    <property type="entry name" value="mRNA_export_factor_Sac3"/>
    <property type="match status" value="1"/>
</dbReference>
<evidence type="ECO:0000313" key="5">
    <source>
        <dbReference type="EMBL" id="SGZ58745.1"/>
    </source>
</evidence>
<dbReference type="InterPro" id="IPR017173">
    <property type="entry name" value="Sac3"/>
</dbReference>
<feature type="compositionally biased region" description="Low complexity" evidence="2">
    <location>
        <begin position="31"/>
        <end position="44"/>
    </location>
</feature>
<feature type="compositionally biased region" description="Basic and acidic residues" evidence="2">
    <location>
        <begin position="76"/>
        <end position="95"/>
    </location>
</feature>
<evidence type="ECO:0000313" key="6">
    <source>
        <dbReference type="Proteomes" id="UP000182259"/>
    </source>
</evidence>
<feature type="compositionally biased region" description="Polar residues" evidence="2">
    <location>
        <begin position="1"/>
        <end position="20"/>
    </location>
</feature>
<dbReference type="GO" id="GO:0005737">
    <property type="term" value="C:cytoplasm"/>
    <property type="evidence" value="ECO:0007669"/>
    <property type="project" value="TreeGrafter"/>
</dbReference>
<dbReference type="PANTHER" id="PTHR12436:SF3">
    <property type="entry name" value="GERMINAL-CENTER ASSOCIATED NUCLEAR PROTEIN"/>
    <property type="match status" value="1"/>
</dbReference>
<comment type="similarity">
    <text evidence="1">Belongs to the SAC3 family.</text>
</comment>